<sequence>MDTYEIRYRNLRSLVAQLEREAGRAGYARAGGLAMLAERLNKQPAQVNHFASESRVKNIGPKIAREIDRAFGHPDGWLDQPHWDESTTAALESHPVARSETAEGYVRFPLLEGFAGMGRGDYVGDYPEIVEFVEVTREWAATKLKSVPIEAVRVITGRGQSMRGMYDDGDLIFIDSRVKQFVDDAAYVFRFGGRVQVKRLQWRGDKLRILSANPAFEPLDVDKSELEIGGMALAAWTLKEF</sequence>
<dbReference type="Pfam" id="PF00717">
    <property type="entry name" value="Peptidase_S24"/>
    <property type="match status" value="1"/>
</dbReference>
<dbReference type="CDD" id="cd06529">
    <property type="entry name" value="S24_LexA-like"/>
    <property type="match status" value="1"/>
</dbReference>
<dbReference type="InterPro" id="IPR036286">
    <property type="entry name" value="LexA/Signal_pep-like_sf"/>
</dbReference>
<keyword evidence="1" id="KW-0805">Transcription regulation</keyword>
<dbReference type="RefSeq" id="WP_166948936.1">
    <property type="nucleotide sequence ID" value="NZ_JAARLZ010000006.1"/>
</dbReference>
<dbReference type="PANTHER" id="PTHR40661:SF3">
    <property type="entry name" value="FELS-1 PROPHAGE TRANSCRIPTIONAL REGULATOR"/>
    <property type="match status" value="1"/>
</dbReference>
<name>A0A7X5UB38_9GAMM</name>
<protein>
    <recommendedName>
        <fullName evidence="4">Peptidase S24/S26A/S26B/S26C domain-containing protein</fullName>
    </recommendedName>
</protein>
<accession>A0A7X5UB38</accession>
<proteinExistence type="predicted"/>
<evidence type="ECO:0000259" key="4">
    <source>
        <dbReference type="Pfam" id="PF00717"/>
    </source>
</evidence>
<dbReference type="InterPro" id="IPR015927">
    <property type="entry name" value="Peptidase_S24_S26A/B/C"/>
</dbReference>
<dbReference type="SUPFAM" id="SSF51306">
    <property type="entry name" value="LexA/Signal peptidase"/>
    <property type="match status" value="1"/>
</dbReference>
<evidence type="ECO:0000313" key="6">
    <source>
        <dbReference type="Proteomes" id="UP000490980"/>
    </source>
</evidence>
<gene>
    <name evidence="5" type="ORF">HBF25_12630</name>
</gene>
<dbReference type="EMBL" id="JAARLZ010000006">
    <property type="protein sequence ID" value="NII07229.1"/>
    <property type="molecule type" value="Genomic_DNA"/>
</dbReference>
<evidence type="ECO:0000256" key="1">
    <source>
        <dbReference type="ARBA" id="ARBA00023015"/>
    </source>
</evidence>
<reference evidence="5 6" key="1">
    <citation type="submission" date="2020-03" db="EMBL/GenBank/DDBJ databases">
        <authorList>
            <person name="Lai Q."/>
        </authorList>
    </citation>
    <scope>NUCLEOTIDE SEQUENCE [LARGE SCALE GENOMIC DNA]</scope>
    <source>
        <strain evidence="5 6">CCUG 25036</strain>
    </source>
</reference>
<organism evidence="5 6">
    <name type="scientific">Luteibacter anthropi</name>
    <dbReference type="NCBI Taxonomy" id="564369"/>
    <lineage>
        <taxon>Bacteria</taxon>
        <taxon>Pseudomonadati</taxon>
        <taxon>Pseudomonadota</taxon>
        <taxon>Gammaproteobacteria</taxon>
        <taxon>Lysobacterales</taxon>
        <taxon>Rhodanobacteraceae</taxon>
        <taxon>Luteibacter</taxon>
    </lineage>
</organism>
<dbReference type="GO" id="GO:0003677">
    <property type="term" value="F:DNA binding"/>
    <property type="evidence" value="ECO:0007669"/>
    <property type="project" value="UniProtKB-KW"/>
</dbReference>
<evidence type="ECO:0000256" key="3">
    <source>
        <dbReference type="ARBA" id="ARBA00023163"/>
    </source>
</evidence>
<keyword evidence="2" id="KW-0238">DNA-binding</keyword>
<evidence type="ECO:0000313" key="5">
    <source>
        <dbReference type="EMBL" id="NII07229.1"/>
    </source>
</evidence>
<evidence type="ECO:0000256" key="2">
    <source>
        <dbReference type="ARBA" id="ARBA00023125"/>
    </source>
</evidence>
<dbReference type="PANTHER" id="PTHR40661">
    <property type="match status" value="1"/>
</dbReference>
<feature type="domain" description="Peptidase S24/S26A/S26B/S26C" evidence="4">
    <location>
        <begin position="131"/>
        <end position="231"/>
    </location>
</feature>
<keyword evidence="6" id="KW-1185">Reference proteome</keyword>
<dbReference type="Proteomes" id="UP000490980">
    <property type="component" value="Unassembled WGS sequence"/>
</dbReference>
<dbReference type="InterPro" id="IPR039418">
    <property type="entry name" value="LexA-like"/>
</dbReference>
<dbReference type="AlphaFoldDB" id="A0A7X5UB38"/>
<comment type="caution">
    <text evidence="5">The sequence shown here is derived from an EMBL/GenBank/DDBJ whole genome shotgun (WGS) entry which is preliminary data.</text>
</comment>
<dbReference type="Gene3D" id="2.10.109.10">
    <property type="entry name" value="Umud Fragment, subunit A"/>
    <property type="match status" value="1"/>
</dbReference>
<keyword evidence="3" id="KW-0804">Transcription</keyword>